<dbReference type="AlphaFoldDB" id="A0A512MEC8"/>
<dbReference type="InterPro" id="IPR036890">
    <property type="entry name" value="HATPase_C_sf"/>
</dbReference>
<dbReference type="SMART" id="SM00388">
    <property type="entry name" value="HisKA"/>
    <property type="match status" value="1"/>
</dbReference>
<dbReference type="PANTHER" id="PTHR43547:SF2">
    <property type="entry name" value="HYBRID SIGNAL TRANSDUCTION HISTIDINE KINASE C"/>
    <property type="match status" value="1"/>
</dbReference>
<keyword evidence="11" id="KW-1185">Reference proteome</keyword>
<dbReference type="SUPFAM" id="SSF52172">
    <property type="entry name" value="CheY-like"/>
    <property type="match status" value="2"/>
</dbReference>
<dbReference type="SUPFAM" id="SSF55874">
    <property type="entry name" value="ATPase domain of HSP90 chaperone/DNA topoisomerase II/histidine kinase"/>
    <property type="match status" value="1"/>
</dbReference>
<dbReference type="Gene3D" id="3.40.50.2300">
    <property type="match status" value="2"/>
</dbReference>
<accession>A0A512MEC8</accession>
<dbReference type="InterPro" id="IPR003594">
    <property type="entry name" value="HATPase_dom"/>
</dbReference>
<reference evidence="10 11" key="1">
    <citation type="submission" date="2019-07" db="EMBL/GenBank/DDBJ databases">
        <title>Whole genome shotgun sequence of Brevifollis gellanilyticus NBRC 108608.</title>
        <authorList>
            <person name="Hosoyama A."/>
            <person name="Uohara A."/>
            <person name="Ohji S."/>
            <person name="Ichikawa N."/>
        </authorList>
    </citation>
    <scope>NUCLEOTIDE SEQUENCE [LARGE SCALE GENOMIC DNA]</scope>
    <source>
        <strain evidence="10 11">NBRC 108608</strain>
    </source>
</reference>
<dbReference type="InterPro" id="IPR005467">
    <property type="entry name" value="His_kinase_dom"/>
</dbReference>
<dbReference type="InterPro" id="IPR011006">
    <property type="entry name" value="CheY-like_superfamily"/>
</dbReference>
<dbReference type="CDD" id="cd00082">
    <property type="entry name" value="HisKA"/>
    <property type="match status" value="1"/>
</dbReference>
<proteinExistence type="predicted"/>
<evidence type="ECO:0000256" key="3">
    <source>
        <dbReference type="ARBA" id="ARBA00022553"/>
    </source>
</evidence>
<evidence type="ECO:0000259" key="9">
    <source>
        <dbReference type="PROSITE" id="PS50110"/>
    </source>
</evidence>
<dbReference type="SMART" id="SM00448">
    <property type="entry name" value="REC"/>
    <property type="match status" value="2"/>
</dbReference>
<dbReference type="Gene3D" id="1.10.287.130">
    <property type="match status" value="1"/>
</dbReference>
<dbReference type="Gene3D" id="3.30.565.10">
    <property type="entry name" value="Histidine kinase-like ATPase, C-terminal domain"/>
    <property type="match status" value="1"/>
</dbReference>
<organism evidence="10 11">
    <name type="scientific">Brevifollis gellanilyticus</name>
    <dbReference type="NCBI Taxonomy" id="748831"/>
    <lineage>
        <taxon>Bacteria</taxon>
        <taxon>Pseudomonadati</taxon>
        <taxon>Verrucomicrobiota</taxon>
        <taxon>Verrucomicrobiia</taxon>
        <taxon>Verrucomicrobiales</taxon>
        <taxon>Verrucomicrobiaceae</taxon>
    </lineage>
</organism>
<keyword evidence="3 6" id="KW-0597">Phosphoprotein</keyword>
<dbReference type="Proteomes" id="UP000321577">
    <property type="component" value="Unassembled WGS sequence"/>
</dbReference>
<dbReference type="SUPFAM" id="SSF47384">
    <property type="entry name" value="Homodimeric domain of signal transducing histidine kinase"/>
    <property type="match status" value="1"/>
</dbReference>
<dbReference type="OrthoDB" id="9759607at2"/>
<dbReference type="Pfam" id="PF00072">
    <property type="entry name" value="Response_reg"/>
    <property type="match status" value="2"/>
</dbReference>
<dbReference type="Pfam" id="PF02518">
    <property type="entry name" value="HATPase_c"/>
    <property type="match status" value="1"/>
</dbReference>
<comment type="catalytic activity">
    <reaction evidence="1">
        <text>ATP + protein L-histidine = ADP + protein N-phospho-L-histidine.</text>
        <dbReference type="EC" id="2.7.13.3"/>
    </reaction>
</comment>
<evidence type="ECO:0000256" key="7">
    <source>
        <dbReference type="SAM" id="Coils"/>
    </source>
</evidence>
<evidence type="ECO:0000259" key="8">
    <source>
        <dbReference type="PROSITE" id="PS50109"/>
    </source>
</evidence>
<dbReference type="PROSITE" id="PS50109">
    <property type="entry name" value="HIS_KIN"/>
    <property type="match status" value="1"/>
</dbReference>
<dbReference type="InterPro" id="IPR004358">
    <property type="entry name" value="Sig_transdc_His_kin-like_C"/>
</dbReference>
<feature type="domain" description="Histidine kinase" evidence="8">
    <location>
        <begin position="193"/>
        <end position="409"/>
    </location>
</feature>
<comment type="caution">
    <text evidence="10">The sequence shown here is derived from an EMBL/GenBank/DDBJ whole genome shotgun (WGS) entry which is preliminary data.</text>
</comment>
<dbReference type="SMART" id="SM00387">
    <property type="entry name" value="HATPase_c"/>
    <property type="match status" value="1"/>
</dbReference>
<evidence type="ECO:0000256" key="1">
    <source>
        <dbReference type="ARBA" id="ARBA00000085"/>
    </source>
</evidence>
<dbReference type="Pfam" id="PF00512">
    <property type="entry name" value="HisKA"/>
    <property type="match status" value="1"/>
</dbReference>
<feature type="modified residue" description="4-aspartylphosphate" evidence="6">
    <location>
        <position position="478"/>
    </location>
</feature>
<dbReference type="InterPro" id="IPR036097">
    <property type="entry name" value="HisK_dim/P_sf"/>
</dbReference>
<dbReference type="PROSITE" id="PS50110">
    <property type="entry name" value="RESPONSE_REGULATORY"/>
    <property type="match status" value="2"/>
</dbReference>
<feature type="domain" description="Response regulatory" evidence="9">
    <location>
        <begin position="429"/>
        <end position="544"/>
    </location>
</feature>
<evidence type="ECO:0000313" key="11">
    <source>
        <dbReference type="Proteomes" id="UP000321577"/>
    </source>
</evidence>
<dbReference type="PANTHER" id="PTHR43547">
    <property type="entry name" value="TWO-COMPONENT HISTIDINE KINASE"/>
    <property type="match status" value="1"/>
</dbReference>
<dbReference type="FunFam" id="3.30.565.10:FF:000006">
    <property type="entry name" value="Sensor histidine kinase WalK"/>
    <property type="match status" value="1"/>
</dbReference>
<evidence type="ECO:0000256" key="2">
    <source>
        <dbReference type="ARBA" id="ARBA00012438"/>
    </source>
</evidence>
<evidence type="ECO:0000256" key="6">
    <source>
        <dbReference type="PROSITE-ProRule" id="PRU00169"/>
    </source>
</evidence>
<dbReference type="GO" id="GO:0000155">
    <property type="term" value="F:phosphorelay sensor kinase activity"/>
    <property type="evidence" value="ECO:0007669"/>
    <property type="project" value="InterPro"/>
</dbReference>
<feature type="modified residue" description="4-aspartylphosphate" evidence="6">
    <location>
        <position position="55"/>
    </location>
</feature>
<evidence type="ECO:0000256" key="5">
    <source>
        <dbReference type="ARBA" id="ARBA00022777"/>
    </source>
</evidence>
<keyword evidence="4" id="KW-0808">Transferase</keyword>
<dbReference type="EMBL" id="BKAG01000041">
    <property type="protein sequence ID" value="GEP45089.1"/>
    <property type="molecule type" value="Genomic_DNA"/>
</dbReference>
<feature type="coiled-coil region" evidence="7">
    <location>
        <begin position="132"/>
        <end position="193"/>
    </location>
</feature>
<dbReference type="PRINTS" id="PR00344">
    <property type="entry name" value="BCTRLSENSOR"/>
</dbReference>
<name>A0A512MEC8_9BACT</name>
<dbReference type="EC" id="2.7.13.3" evidence="2"/>
<evidence type="ECO:0000313" key="10">
    <source>
        <dbReference type="EMBL" id="GEP45089.1"/>
    </source>
</evidence>
<keyword evidence="7" id="KW-0175">Coiled coil</keyword>
<evidence type="ECO:0000256" key="4">
    <source>
        <dbReference type="ARBA" id="ARBA00022679"/>
    </source>
</evidence>
<feature type="domain" description="Response regulatory" evidence="9">
    <location>
        <begin position="6"/>
        <end position="123"/>
    </location>
</feature>
<protein>
    <recommendedName>
        <fullName evidence="2">histidine kinase</fullName>
        <ecNumber evidence="2">2.7.13.3</ecNumber>
    </recommendedName>
</protein>
<dbReference type="RefSeq" id="WP_146853653.1">
    <property type="nucleotide sequence ID" value="NZ_BKAG01000041.1"/>
</dbReference>
<gene>
    <name evidence="10" type="ORF">BGE01nite_43800</name>
</gene>
<dbReference type="InterPro" id="IPR003661">
    <property type="entry name" value="HisK_dim/P_dom"/>
</dbReference>
<dbReference type="InterPro" id="IPR001789">
    <property type="entry name" value="Sig_transdc_resp-reg_receiver"/>
</dbReference>
<keyword evidence="5" id="KW-0418">Kinase</keyword>
<sequence length="549" mass="61035">MDPSINILIVDDEPKNLRVLESLLDDPDYRLVRAESAEAALLALVAEEFALLILDIQMPGMTGFELAQMIKERRRTQHIPIIFLTAHYREDEHAVLGYDVGAVDYLTKPINPQVLRSKVNVFVDLFRKTRALAAMNRTAQAAEDALRIANTELAARNEALLREAEERERRIRAESAQAEAEEANAAKDRFLAMLSHELRTPLSPIVHAVTLLEEIECPPAIREHIATIQRNVRLEARLIDDLLDLARIRNGKLRLELQPVEIHEVLRQAIKICQSELTARRIQVVEKLEASGAQVRGDFARLQQVFWNLLTNAAKFSPDGSVIEIRTRTSDPGSLVVVEIADQGVGIAPDKVDRIFDAFEQGAHHSQTGLGLGLAICKALVQMHSGDIFVRSEGMNQGSTFTIQLIQTSSDSQPSEVQKTEPAPPPGVRLLVVEDHHDTLTTLTRLLERRGYKIRTAGSITEALAVAREYDFEVLISDIGLPDGRGTELLEQLTTMRGQPPAAIAMSGFGMDDDLERSRQAGFTEHLTKPIEFAALQQAISRLVKKMPA</sequence>